<dbReference type="Gene3D" id="2.60.40.10">
    <property type="entry name" value="Immunoglobulins"/>
    <property type="match status" value="2"/>
</dbReference>
<feature type="region of interest" description="Disordered" evidence="2">
    <location>
        <begin position="983"/>
        <end position="1017"/>
    </location>
</feature>
<dbReference type="SMART" id="SM00429">
    <property type="entry name" value="IPT"/>
    <property type="match status" value="2"/>
</dbReference>
<dbReference type="Pfam" id="PF25023">
    <property type="entry name" value="TEN_YD-shell"/>
    <property type="match status" value="1"/>
</dbReference>
<feature type="compositionally biased region" description="Basic residues" evidence="2">
    <location>
        <begin position="1005"/>
        <end position="1015"/>
    </location>
</feature>
<feature type="region of interest" description="Disordered" evidence="2">
    <location>
        <begin position="1055"/>
        <end position="1075"/>
    </location>
</feature>
<dbReference type="InterPro" id="IPR002909">
    <property type="entry name" value="IPT_dom"/>
</dbReference>
<dbReference type="Proteomes" id="UP001500618">
    <property type="component" value="Unassembled WGS sequence"/>
</dbReference>
<accession>A0ABN2JCH2</accession>
<dbReference type="NCBIfam" id="TIGR01643">
    <property type="entry name" value="YD_repeat_2x"/>
    <property type="match status" value="9"/>
</dbReference>
<dbReference type="InterPro" id="IPR045351">
    <property type="entry name" value="DUF6531"/>
</dbReference>
<evidence type="ECO:0000256" key="2">
    <source>
        <dbReference type="SAM" id="MobiDB-lite"/>
    </source>
</evidence>
<evidence type="ECO:0000313" key="4">
    <source>
        <dbReference type="EMBL" id="GAA1722452.1"/>
    </source>
</evidence>
<dbReference type="InterPro" id="IPR022385">
    <property type="entry name" value="Rhs_assc_core"/>
</dbReference>
<evidence type="ECO:0000313" key="5">
    <source>
        <dbReference type="Proteomes" id="UP001500618"/>
    </source>
</evidence>
<dbReference type="NCBIfam" id="TIGR03696">
    <property type="entry name" value="Rhs_assc_core"/>
    <property type="match status" value="1"/>
</dbReference>
<organism evidence="4 5">
    <name type="scientific">Fodinicola feengrottensis</name>
    <dbReference type="NCBI Taxonomy" id="435914"/>
    <lineage>
        <taxon>Bacteria</taxon>
        <taxon>Bacillati</taxon>
        <taxon>Actinomycetota</taxon>
        <taxon>Actinomycetes</taxon>
        <taxon>Mycobacteriales</taxon>
        <taxon>Fodinicola</taxon>
    </lineage>
</organism>
<dbReference type="InterPro" id="IPR050708">
    <property type="entry name" value="T6SS_VgrG/RHS"/>
</dbReference>
<sequence>MAGSALVAPPAVAQADPPPDTSVNYAYDAAGRLAGVTQQQSGSAGYRYDPNGNLTTIHRQAASALSVLSVVPAAGSSGQTVTLHGAGFVLPASENTVLFGETAATVTAATPTTLTVTVPDGATSGAVTVTTSAGSATSRESFTVRANAGSLAVSDVSPTRGGAGTTVTISGAGFDPDAALDAVSFGHTRAQVTAATATALTVTVPETAGSGPVTVAAGGRSAPSPAPFLVVPSALDPADKAVDATVAVDGPSTTVSLPSKDKYALVRFDGSRGQRLSLGASGGTVAYSAWVELFDPYGAGFGRDEYDLGRWIDQLNGAYDLPPLPVSGTYQIMVTPDVDNVGPVTLTLSSKTTGSLVVDGAGSVARFDRPGQETELSLPVTKGQQVDLGFDQATFPKGNTTTVTVREPNGTPVLWDSDGATSGFPQTNGPGYYVLNPAETGTYTVVLASKDPQPGSFRVVASSLQQGGALALGTAVTATIARPGQQETFTYAGTINEELGLDVSGITATKYVPNVTVAGPDGAVLFAGQLNGHRDLPPLTATGIYRVTVHTYSSPGSATLRLATRPVSTSISPTGPTVVSTIASKGGTAQLTFPATKGVPLTFAYHHWGFGSSVTLHAEVLDPNGDEEDEYDGLADVSTFAFTPDRTGQYRVQLTADGGKSTGSVSVTLSGEVAAGALDLGVETPLSASRPGQPSRFTFAGTKGQKLSFVLGTNTFNYYLPITIKRPDGQTLWNDSAWSAVDLDALPQTGTYQVVVAPFGETGSGQVRIAPTVVFPAATIGGAKASLAVGLLGGVVQTTFTAKANEGVSLGVSGSDFTTPVAFRVLGPDGSIQSDSSMGTGSFADFNAPKDGTYRLMMEPLDGDYGSLWITLSDQVNEGSISLTSAKTLTLGRTGQTHYVSFKGNDGQKLELSFAKMTTRSRPWVGVSTPAGDTLISASGDANPVVLPTLPADGTYWIYLNPYNGPGSVTITLAASASASAATRTSDPARNGVHSPAPLPGKAKPILRTRPKGGHVTRGLAAKPVALASKKAPTVRSQPGVHKDIQHGLRPACATCSGGTPPPPGTGPPPGGNVAGGDPVDLATGLLIDTETDLTVPDTIPLTVARTYRQNDSGIHDFGVGDSGGYNLFLYAPHGATSSQLVLADGGRISFQRLTPGGSRPYDYADAVFTATPTPTKYAGAVMAWNGDGFDVRLLDGTTLVFGENAPLQAIRDRYGNTVTITRGPGTADQDTGFGLSNGPVTQVTAPHGRWVRFTYDALNRTTAAIDNTGRTVSYGYDSHGHLATVTDPTGGVSSYTYDSNGRMATAANHRGQVYLTNTYDSYGRVSKQVLGDGGTYQFAYTLDAAERLTETRMTDQLGTVHQYIFNKTGYLTSYTTGYGNSLAQTVTVVRDPVSNQPTSYTDALGRRTDLTYDAYGSPITRVELAGTSAARTEKQVYDGPFHQLSQSIDAMGQSTTYAYRPDGSLATVTDPLSRVTTSQTNADGQVTGVTDPLGHRTSTTYLLGDQVAITDATGRAIRRSVDAAGWVDVTTDPLGAATVVTHDAAGRVLASTNPLGQHTTIGYDADGNATKFTDPSGHSTTYTFDAENHSTAMTDPLSHASSYSYDPAGNLTSTTTASGKVTKQEYDALGRLRTTRYSDSTITYTYDAGNRVVSVADSKNGTVSNVYDGSDHKTRVTTPAGRIDYTYDTDGNRVSMTVAGQQPVSYTLDAAGELTDEAQGSNAVSIAYDGAGRRTSVTLPDSVVQSYTYDSANEITGIGYGRNGTNIGDLTYAYDQSGQVSSVGGSFARTTIPQEYGPATYDAGNELSKVGDTAYSYDKDGNLLSNGTTSYVWNSRGQLASSASGAATTTYGYDALGRRTSKGAANYLFDGANVVEELSGSTVTATRMTGGVDEVFARTAAGSTRSLLTDRLNSTVAVADGSGGVTGQYTYEPFGATTATGDDGGNATRFTGRDDDGSGQYFNRARYYTTADQRFLSADPTGLAGGDTNVYAYTGNRPTTSVDPLGLSAQQAGGFDLLGWLGSVWQNVVWNNKSWWEIGLGAAAIIGTAVAAVVTAPAWAPVAAVAGAIATGATVAGLLLGAADTAVACSNGERLSCGAGIAGVALAGEGALIDRLGEKFLESLGSAAGHEVGSTGPALSNVWNWGSIGFTGIGGFVPNPEHE</sequence>
<dbReference type="InterPro" id="IPR013783">
    <property type="entry name" value="Ig-like_fold"/>
</dbReference>
<evidence type="ECO:0000256" key="1">
    <source>
        <dbReference type="ARBA" id="ARBA00022737"/>
    </source>
</evidence>
<name>A0ABN2JCH2_9ACTN</name>
<dbReference type="InterPro" id="IPR014756">
    <property type="entry name" value="Ig_E-set"/>
</dbReference>
<gene>
    <name evidence="4" type="ORF">GCM10009765_82990</name>
</gene>
<evidence type="ECO:0000259" key="3">
    <source>
        <dbReference type="SMART" id="SM00429"/>
    </source>
</evidence>
<proteinExistence type="predicted"/>
<dbReference type="InterPro" id="IPR006530">
    <property type="entry name" value="YD"/>
</dbReference>
<dbReference type="SUPFAM" id="SSF81296">
    <property type="entry name" value="E set domains"/>
    <property type="match status" value="2"/>
</dbReference>
<reference evidence="4 5" key="1">
    <citation type="journal article" date="2019" name="Int. J. Syst. Evol. Microbiol.">
        <title>The Global Catalogue of Microorganisms (GCM) 10K type strain sequencing project: providing services to taxonomists for standard genome sequencing and annotation.</title>
        <authorList>
            <consortium name="The Broad Institute Genomics Platform"/>
            <consortium name="The Broad Institute Genome Sequencing Center for Infectious Disease"/>
            <person name="Wu L."/>
            <person name="Ma J."/>
        </authorList>
    </citation>
    <scope>NUCLEOTIDE SEQUENCE [LARGE SCALE GENOMIC DNA]</scope>
    <source>
        <strain evidence="4 5">JCM 14718</strain>
    </source>
</reference>
<dbReference type="Pfam" id="PF01833">
    <property type="entry name" value="TIG"/>
    <property type="match status" value="2"/>
</dbReference>
<dbReference type="InterPro" id="IPR031325">
    <property type="entry name" value="RHS_repeat"/>
</dbReference>
<dbReference type="PANTHER" id="PTHR32305">
    <property type="match status" value="1"/>
</dbReference>
<dbReference type="PANTHER" id="PTHR32305:SF15">
    <property type="entry name" value="PROTEIN RHSA-RELATED"/>
    <property type="match status" value="1"/>
</dbReference>
<feature type="domain" description="IPT/TIG" evidence="3">
    <location>
        <begin position="150"/>
        <end position="231"/>
    </location>
</feature>
<dbReference type="Pfam" id="PF20148">
    <property type="entry name" value="DUF6531"/>
    <property type="match status" value="1"/>
</dbReference>
<protein>
    <recommendedName>
        <fullName evidence="3">IPT/TIG domain-containing protein</fullName>
    </recommendedName>
</protein>
<feature type="compositionally biased region" description="Pro residues" evidence="2">
    <location>
        <begin position="1060"/>
        <end position="1071"/>
    </location>
</feature>
<keyword evidence="5" id="KW-1185">Reference proteome</keyword>
<dbReference type="Pfam" id="PF05593">
    <property type="entry name" value="RHS_repeat"/>
    <property type="match status" value="5"/>
</dbReference>
<dbReference type="Gene3D" id="2.60.120.380">
    <property type="match status" value="1"/>
</dbReference>
<dbReference type="InterPro" id="IPR056823">
    <property type="entry name" value="TEN-like_YD-shell"/>
</dbReference>
<dbReference type="Gene3D" id="2.180.10.10">
    <property type="entry name" value="RHS repeat-associated core"/>
    <property type="match status" value="3"/>
</dbReference>
<keyword evidence="1" id="KW-0677">Repeat</keyword>
<feature type="domain" description="IPT/TIG" evidence="3">
    <location>
        <begin position="64"/>
        <end position="145"/>
    </location>
</feature>
<dbReference type="EMBL" id="BAAANY010000054">
    <property type="protein sequence ID" value="GAA1722452.1"/>
    <property type="molecule type" value="Genomic_DNA"/>
</dbReference>
<comment type="caution">
    <text evidence="4">The sequence shown here is derived from an EMBL/GenBank/DDBJ whole genome shotgun (WGS) entry which is preliminary data.</text>
</comment>